<name>A0A2V4MYW5_9RHOB</name>
<reference evidence="2 3" key="1">
    <citation type="submission" date="2018-05" db="EMBL/GenBank/DDBJ databases">
        <title>Oceanovita maritima gen. nov., sp. nov., a marine bacterium in the family Rhodobacteraceae isolated from surface seawater of Lundu port Xiamen, China.</title>
        <authorList>
            <person name="Hetharua B.H."/>
            <person name="Min D."/>
            <person name="Liao H."/>
            <person name="Tian Y."/>
        </authorList>
    </citation>
    <scope>NUCLEOTIDE SEQUENCE [LARGE SCALE GENOMIC DNA]</scope>
    <source>
        <strain evidence="2 3">FSX-11</strain>
    </source>
</reference>
<keyword evidence="1" id="KW-0732">Signal</keyword>
<accession>A0A2V4MYW5</accession>
<organism evidence="2 3">
    <name type="scientific">Litorivita pollutaquae</name>
    <dbReference type="NCBI Taxonomy" id="2200892"/>
    <lineage>
        <taxon>Bacteria</taxon>
        <taxon>Pseudomonadati</taxon>
        <taxon>Pseudomonadota</taxon>
        <taxon>Alphaproteobacteria</taxon>
        <taxon>Rhodobacterales</taxon>
        <taxon>Paracoccaceae</taxon>
        <taxon>Litorivita</taxon>
    </lineage>
</organism>
<dbReference type="EMBL" id="QFVT01000005">
    <property type="protein sequence ID" value="PYC47744.1"/>
    <property type="molecule type" value="Genomic_DNA"/>
</dbReference>
<evidence type="ECO:0000313" key="2">
    <source>
        <dbReference type="EMBL" id="PYC47744.1"/>
    </source>
</evidence>
<sequence length="92" mass="9939">MAGAAWLGLSLTAAPARAAECYADYKAKQESPLKLHYGVMALRGACSKESATQEVAARLGQNGWTLLTILSVFDATDLEKRKANAGPYYLRF</sequence>
<feature type="signal peptide" evidence="1">
    <location>
        <begin position="1"/>
        <end position="18"/>
    </location>
</feature>
<protein>
    <recommendedName>
        <fullName evidence="4">DUF4177 domain-containing protein</fullName>
    </recommendedName>
</protein>
<comment type="caution">
    <text evidence="2">The sequence shown here is derived from an EMBL/GenBank/DDBJ whole genome shotgun (WGS) entry which is preliminary data.</text>
</comment>
<evidence type="ECO:0000256" key="1">
    <source>
        <dbReference type="SAM" id="SignalP"/>
    </source>
</evidence>
<gene>
    <name evidence="2" type="ORF">DI396_09460</name>
</gene>
<evidence type="ECO:0000313" key="3">
    <source>
        <dbReference type="Proteomes" id="UP000248012"/>
    </source>
</evidence>
<proteinExistence type="predicted"/>
<feature type="chain" id="PRO_5016113056" description="DUF4177 domain-containing protein" evidence="1">
    <location>
        <begin position="19"/>
        <end position="92"/>
    </location>
</feature>
<dbReference type="Proteomes" id="UP000248012">
    <property type="component" value="Unassembled WGS sequence"/>
</dbReference>
<evidence type="ECO:0008006" key="4">
    <source>
        <dbReference type="Google" id="ProtNLM"/>
    </source>
</evidence>
<keyword evidence="3" id="KW-1185">Reference proteome</keyword>
<dbReference type="OrthoDB" id="7745874at2"/>
<dbReference type="AlphaFoldDB" id="A0A2V4MYW5"/>